<comment type="caution">
    <text evidence="2">The sequence shown here is derived from an EMBL/GenBank/DDBJ whole genome shotgun (WGS) entry which is preliminary data.</text>
</comment>
<evidence type="ECO:0000256" key="1">
    <source>
        <dbReference type="SAM" id="MobiDB-lite"/>
    </source>
</evidence>
<accession>A0AAW0CKR8</accession>
<evidence type="ECO:0000313" key="3">
    <source>
        <dbReference type="Proteomes" id="UP001383192"/>
    </source>
</evidence>
<feature type="region of interest" description="Disordered" evidence="1">
    <location>
        <begin position="161"/>
        <end position="184"/>
    </location>
</feature>
<keyword evidence="3" id="KW-1185">Reference proteome</keyword>
<reference evidence="2 3" key="1">
    <citation type="submission" date="2024-01" db="EMBL/GenBank/DDBJ databases">
        <title>A draft genome for a cacao thread blight-causing isolate of Paramarasmius palmivorus.</title>
        <authorList>
            <person name="Baruah I.K."/>
            <person name="Bukari Y."/>
            <person name="Amoako-Attah I."/>
            <person name="Meinhardt L.W."/>
            <person name="Bailey B.A."/>
            <person name="Cohen S.P."/>
        </authorList>
    </citation>
    <scope>NUCLEOTIDE SEQUENCE [LARGE SCALE GENOMIC DNA]</scope>
    <source>
        <strain evidence="2 3">GH-12</strain>
    </source>
</reference>
<name>A0AAW0CKR8_9AGAR</name>
<dbReference type="Proteomes" id="UP001383192">
    <property type="component" value="Unassembled WGS sequence"/>
</dbReference>
<dbReference type="EMBL" id="JAYKXP010000039">
    <property type="protein sequence ID" value="KAK7039184.1"/>
    <property type="molecule type" value="Genomic_DNA"/>
</dbReference>
<evidence type="ECO:0000313" key="2">
    <source>
        <dbReference type="EMBL" id="KAK7039184.1"/>
    </source>
</evidence>
<feature type="compositionally biased region" description="Acidic residues" evidence="1">
    <location>
        <begin position="175"/>
        <end position="184"/>
    </location>
</feature>
<proteinExistence type="predicted"/>
<gene>
    <name evidence="2" type="ORF">VNI00_010088</name>
</gene>
<sequence length="184" mass="20999">MERCATSKISERKVAKAFANEIMNKWDEMQPKAKARVIERLHAAYIKVLTITDQVNAALSHLRTFVAQYPPSAIRDPESIEKPHYRSTRTSLVGSRPLVRITSAAEVPDDGVPPLLTWSDLEVLHHRLIVRGGRDKDIGYIKYVSKAYEWALRVRRDEAVRRKPAQEETGLMAEALEEEDQAEH</sequence>
<protein>
    <submittedName>
        <fullName evidence="2">Uncharacterized protein</fullName>
    </submittedName>
</protein>
<dbReference type="AlphaFoldDB" id="A0AAW0CKR8"/>
<organism evidence="2 3">
    <name type="scientific">Paramarasmius palmivorus</name>
    <dbReference type="NCBI Taxonomy" id="297713"/>
    <lineage>
        <taxon>Eukaryota</taxon>
        <taxon>Fungi</taxon>
        <taxon>Dikarya</taxon>
        <taxon>Basidiomycota</taxon>
        <taxon>Agaricomycotina</taxon>
        <taxon>Agaricomycetes</taxon>
        <taxon>Agaricomycetidae</taxon>
        <taxon>Agaricales</taxon>
        <taxon>Marasmiineae</taxon>
        <taxon>Marasmiaceae</taxon>
        <taxon>Paramarasmius</taxon>
    </lineage>
</organism>